<dbReference type="Proteomes" id="UP001150238">
    <property type="component" value="Unassembled WGS sequence"/>
</dbReference>
<accession>A0A9W9AYY3</accession>
<comment type="caution">
    <text evidence="1">The sequence shown here is derived from an EMBL/GenBank/DDBJ whole genome shotgun (WGS) entry which is preliminary data.</text>
</comment>
<reference evidence="1" key="2">
    <citation type="journal article" date="2023" name="Proc. Natl. Acad. Sci. U.S.A.">
        <title>A global phylogenomic analysis of the shiitake genus Lentinula.</title>
        <authorList>
            <person name="Sierra-Patev S."/>
            <person name="Min B."/>
            <person name="Naranjo-Ortiz M."/>
            <person name="Looney B."/>
            <person name="Konkel Z."/>
            <person name="Slot J.C."/>
            <person name="Sakamoto Y."/>
            <person name="Steenwyk J.L."/>
            <person name="Rokas A."/>
            <person name="Carro J."/>
            <person name="Camarero S."/>
            <person name="Ferreira P."/>
            <person name="Molpeceres G."/>
            <person name="Ruiz-Duenas F.J."/>
            <person name="Serrano A."/>
            <person name="Henrissat B."/>
            <person name="Drula E."/>
            <person name="Hughes K.W."/>
            <person name="Mata J.L."/>
            <person name="Ishikawa N.K."/>
            <person name="Vargas-Isla R."/>
            <person name="Ushijima S."/>
            <person name="Smith C.A."/>
            <person name="Donoghue J."/>
            <person name="Ahrendt S."/>
            <person name="Andreopoulos W."/>
            <person name="He G."/>
            <person name="LaButti K."/>
            <person name="Lipzen A."/>
            <person name="Ng V."/>
            <person name="Riley R."/>
            <person name="Sandor L."/>
            <person name="Barry K."/>
            <person name="Martinez A.T."/>
            <person name="Xiao Y."/>
            <person name="Gibbons J.G."/>
            <person name="Terashima K."/>
            <person name="Grigoriev I.V."/>
            <person name="Hibbett D."/>
        </authorList>
    </citation>
    <scope>NUCLEOTIDE SEQUENCE</scope>
    <source>
        <strain evidence="1">Sp2 HRB7682 ss15</strain>
    </source>
</reference>
<proteinExistence type="predicted"/>
<sequence length="395" mass="45453">MGKRIGFWNIFLAVSLVSLLFIFSKTFSLVREGRSSLVYALELDGTNTSSHNNQQILLVSGLFPLSKSKHSTEDYRSWLTLFLGSVTTDIYFFTTPELAEVVADVRGSLPITINTTFSTPFDIPPLAKLKEPYEQMHAIDRERSRHSAELYAIWNGKPYYLDEAVKNSEKQYSYAFWSDAGSFRNDHVYRDWPSSARVEEVWDEGSRMSGVAKEDLLFFPMWEPPHASMKNWQEALGPVDTDFSSFFGGSPQTVRWWKELFYLYHDYYLSQGIFVGKDQTLINALFLLHPSRVITVWVSDPDAPAHQGLVSSIEGPLGSCGDNWYYYQFWLSDLHTRNQMRKLWNSKSWFHWWKERSTCRLTRTLSIKDVLNHRFGANWTPPSAALALPSGSVPS</sequence>
<evidence type="ECO:0000313" key="1">
    <source>
        <dbReference type="EMBL" id="KAJ4493823.1"/>
    </source>
</evidence>
<dbReference type="AlphaFoldDB" id="A0A9W9AYY3"/>
<evidence type="ECO:0000313" key="2">
    <source>
        <dbReference type="Proteomes" id="UP001150238"/>
    </source>
</evidence>
<organism evidence="1 2">
    <name type="scientific">Lentinula lateritia</name>
    <dbReference type="NCBI Taxonomy" id="40482"/>
    <lineage>
        <taxon>Eukaryota</taxon>
        <taxon>Fungi</taxon>
        <taxon>Dikarya</taxon>
        <taxon>Basidiomycota</taxon>
        <taxon>Agaricomycotina</taxon>
        <taxon>Agaricomycetes</taxon>
        <taxon>Agaricomycetidae</taxon>
        <taxon>Agaricales</taxon>
        <taxon>Marasmiineae</taxon>
        <taxon>Omphalotaceae</taxon>
        <taxon>Lentinula</taxon>
    </lineage>
</organism>
<reference evidence="1" key="1">
    <citation type="submission" date="2022-08" db="EMBL/GenBank/DDBJ databases">
        <authorList>
            <consortium name="DOE Joint Genome Institute"/>
            <person name="Min B."/>
            <person name="Riley R."/>
            <person name="Sierra-Patev S."/>
            <person name="Naranjo-Ortiz M."/>
            <person name="Looney B."/>
            <person name="Konkel Z."/>
            <person name="Slot J.C."/>
            <person name="Sakamoto Y."/>
            <person name="Steenwyk J.L."/>
            <person name="Rokas A."/>
            <person name="Carro J."/>
            <person name="Camarero S."/>
            <person name="Ferreira P."/>
            <person name="Molpeceres G."/>
            <person name="Ruiz-Duenas F.J."/>
            <person name="Serrano A."/>
            <person name="Henrissat B."/>
            <person name="Drula E."/>
            <person name="Hughes K.W."/>
            <person name="Mata J.L."/>
            <person name="Ishikawa N.K."/>
            <person name="Vargas-Isla R."/>
            <person name="Ushijima S."/>
            <person name="Smith C.A."/>
            <person name="Ahrendt S."/>
            <person name="Andreopoulos W."/>
            <person name="He G."/>
            <person name="Labutti K."/>
            <person name="Lipzen A."/>
            <person name="Ng V."/>
            <person name="Sandor L."/>
            <person name="Barry K."/>
            <person name="Martinez A.T."/>
            <person name="Xiao Y."/>
            <person name="Gibbons J.G."/>
            <person name="Terashima K."/>
            <person name="Hibbett D.S."/>
            <person name="Grigoriev I.V."/>
        </authorList>
    </citation>
    <scope>NUCLEOTIDE SEQUENCE</scope>
    <source>
        <strain evidence="1">Sp2 HRB7682 ss15</strain>
    </source>
</reference>
<gene>
    <name evidence="1" type="ORF">C8J55DRAFT_555231</name>
</gene>
<protein>
    <submittedName>
        <fullName evidence="1">Uncharacterized protein</fullName>
    </submittedName>
</protein>
<name>A0A9W9AYY3_9AGAR</name>
<dbReference type="EMBL" id="JANVFS010000003">
    <property type="protein sequence ID" value="KAJ4493823.1"/>
    <property type="molecule type" value="Genomic_DNA"/>
</dbReference>